<dbReference type="Proteomes" id="UP001066276">
    <property type="component" value="Chromosome 8"/>
</dbReference>
<keyword evidence="3" id="KW-1185">Reference proteome</keyword>
<name>A0AAV7NP73_PLEWA</name>
<protein>
    <submittedName>
        <fullName evidence="2">Uncharacterized protein</fullName>
    </submittedName>
</protein>
<organism evidence="2 3">
    <name type="scientific">Pleurodeles waltl</name>
    <name type="common">Iberian ribbed newt</name>
    <dbReference type="NCBI Taxonomy" id="8319"/>
    <lineage>
        <taxon>Eukaryota</taxon>
        <taxon>Metazoa</taxon>
        <taxon>Chordata</taxon>
        <taxon>Craniata</taxon>
        <taxon>Vertebrata</taxon>
        <taxon>Euteleostomi</taxon>
        <taxon>Amphibia</taxon>
        <taxon>Batrachia</taxon>
        <taxon>Caudata</taxon>
        <taxon>Salamandroidea</taxon>
        <taxon>Salamandridae</taxon>
        <taxon>Pleurodelinae</taxon>
        <taxon>Pleurodeles</taxon>
    </lineage>
</organism>
<sequence length="92" mass="10065">MGTGALEELRRSRDKVSGGRVVSISGHTYNQSQERPRGIHRGPLRLAPPGHGRGHLPETGERMKGEGQMKALVAHDRMAYSTHMQNVQGVAQ</sequence>
<gene>
    <name evidence="2" type="ORF">NDU88_004976</name>
</gene>
<proteinExistence type="predicted"/>
<accession>A0AAV7NP73</accession>
<evidence type="ECO:0000313" key="2">
    <source>
        <dbReference type="EMBL" id="KAJ1116770.1"/>
    </source>
</evidence>
<feature type="region of interest" description="Disordered" evidence="1">
    <location>
        <begin position="1"/>
        <end position="64"/>
    </location>
</feature>
<dbReference type="AlphaFoldDB" id="A0AAV7NP73"/>
<evidence type="ECO:0000313" key="3">
    <source>
        <dbReference type="Proteomes" id="UP001066276"/>
    </source>
</evidence>
<reference evidence="2" key="1">
    <citation type="journal article" date="2022" name="bioRxiv">
        <title>Sequencing and chromosome-scale assembly of the giantPleurodeles waltlgenome.</title>
        <authorList>
            <person name="Brown T."/>
            <person name="Elewa A."/>
            <person name="Iarovenko S."/>
            <person name="Subramanian E."/>
            <person name="Araus A.J."/>
            <person name="Petzold A."/>
            <person name="Susuki M."/>
            <person name="Suzuki K.-i.T."/>
            <person name="Hayashi T."/>
            <person name="Toyoda A."/>
            <person name="Oliveira C."/>
            <person name="Osipova E."/>
            <person name="Leigh N.D."/>
            <person name="Simon A."/>
            <person name="Yun M.H."/>
        </authorList>
    </citation>
    <scope>NUCLEOTIDE SEQUENCE</scope>
    <source>
        <strain evidence="2">20211129_DDA</strain>
        <tissue evidence="2">Liver</tissue>
    </source>
</reference>
<dbReference type="EMBL" id="JANPWB010000012">
    <property type="protein sequence ID" value="KAJ1116770.1"/>
    <property type="molecule type" value="Genomic_DNA"/>
</dbReference>
<comment type="caution">
    <text evidence="2">The sequence shown here is derived from an EMBL/GenBank/DDBJ whole genome shotgun (WGS) entry which is preliminary data.</text>
</comment>
<evidence type="ECO:0000256" key="1">
    <source>
        <dbReference type="SAM" id="MobiDB-lite"/>
    </source>
</evidence>
<feature type="compositionally biased region" description="Basic and acidic residues" evidence="1">
    <location>
        <begin position="55"/>
        <end position="64"/>
    </location>
</feature>
<feature type="compositionally biased region" description="Basic and acidic residues" evidence="1">
    <location>
        <begin position="7"/>
        <end position="17"/>
    </location>
</feature>